<protein>
    <submittedName>
        <fullName evidence="6">Patatin-like phospholipase family protein</fullName>
    </submittedName>
</protein>
<dbReference type="RefSeq" id="WP_289412199.1">
    <property type="nucleotide sequence ID" value="NZ_JAQIBD010000001.1"/>
</dbReference>
<evidence type="ECO:0000256" key="1">
    <source>
        <dbReference type="ARBA" id="ARBA00022801"/>
    </source>
</evidence>
<keyword evidence="2 4" id="KW-0442">Lipid degradation</keyword>
<feature type="active site" description="Nucleophile" evidence="4">
    <location>
        <position position="42"/>
    </location>
</feature>
<dbReference type="PROSITE" id="PS51635">
    <property type="entry name" value="PNPLA"/>
    <property type="match status" value="1"/>
</dbReference>
<organism evidence="6 7">
    <name type="scientific">Sulfurovum zhangzhouensis</name>
    <dbReference type="NCBI Taxonomy" id="3019067"/>
    <lineage>
        <taxon>Bacteria</taxon>
        <taxon>Pseudomonadati</taxon>
        <taxon>Campylobacterota</taxon>
        <taxon>Epsilonproteobacteria</taxon>
        <taxon>Campylobacterales</taxon>
        <taxon>Sulfurovaceae</taxon>
        <taxon>Sulfurovum</taxon>
    </lineage>
</organism>
<keyword evidence="3 4" id="KW-0443">Lipid metabolism</keyword>
<dbReference type="PANTHER" id="PTHR14226:SF76">
    <property type="entry name" value="NTE FAMILY PROTEIN RSSA"/>
    <property type="match status" value="1"/>
</dbReference>
<feature type="short sequence motif" description="DGA/G" evidence="4">
    <location>
        <begin position="157"/>
        <end position="159"/>
    </location>
</feature>
<feature type="domain" description="PNPLA" evidence="5">
    <location>
        <begin position="9"/>
        <end position="170"/>
    </location>
</feature>
<dbReference type="Gene3D" id="3.40.1090.10">
    <property type="entry name" value="Cytosolic phospholipase A2 catalytic domain"/>
    <property type="match status" value="1"/>
</dbReference>
<proteinExistence type="predicted"/>
<evidence type="ECO:0000256" key="4">
    <source>
        <dbReference type="PROSITE-ProRule" id="PRU01161"/>
    </source>
</evidence>
<evidence type="ECO:0000313" key="7">
    <source>
        <dbReference type="Proteomes" id="UP001169069"/>
    </source>
</evidence>
<comment type="caution">
    <text evidence="4">Lacks conserved residue(s) required for the propagation of feature annotation.</text>
</comment>
<dbReference type="PANTHER" id="PTHR14226">
    <property type="entry name" value="NEUROPATHY TARGET ESTERASE/SWISS CHEESE D.MELANOGASTER"/>
    <property type="match status" value="1"/>
</dbReference>
<dbReference type="Proteomes" id="UP001169069">
    <property type="component" value="Unassembled WGS sequence"/>
</dbReference>
<accession>A0ABT7QWL0</accession>
<comment type="caution">
    <text evidence="6">The sequence shown here is derived from an EMBL/GenBank/DDBJ whole genome shotgun (WGS) entry which is preliminary data.</text>
</comment>
<evidence type="ECO:0000256" key="2">
    <source>
        <dbReference type="ARBA" id="ARBA00022963"/>
    </source>
</evidence>
<keyword evidence="1 4" id="KW-0378">Hydrolase</keyword>
<sequence length="288" mass="31627">MKTKGKVSLVLGSGGARGYAHIGVIEELEKRGYEIVSISGASMGALIGGLYASGKLDTYKKWILGLDPLDVASLVDFSFNSSGLIKGDKVFDKIAEMIGKEQTFETLPIEFTAVATDVVRKKEVWFQSGNLLQALRASIAIPTIFTPVKINDMILTDGGILNPLPVAPTMSDISDLTIAVNLYADIPKPTIEISDAEKKQTNTFSQVFLELLEKFSPEKEELNMFDILDKTFDTMQNGLTRYRLGGYPPDILIEISKDVCNTYDFHKSLEVIEQGRIAAKHQLDAKGL</sequence>
<dbReference type="EMBL" id="JAQIBD010000001">
    <property type="protein sequence ID" value="MDM5270924.1"/>
    <property type="molecule type" value="Genomic_DNA"/>
</dbReference>
<dbReference type="SUPFAM" id="SSF52151">
    <property type="entry name" value="FabD/lysophospholipase-like"/>
    <property type="match status" value="1"/>
</dbReference>
<dbReference type="Pfam" id="PF01734">
    <property type="entry name" value="Patatin"/>
    <property type="match status" value="1"/>
</dbReference>
<dbReference type="InterPro" id="IPR050301">
    <property type="entry name" value="NTE"/>
</dbReference>
<gene>
    <name evidence="6" type="ORF">PGH07_01885</name>
</gene>
<keyword evidence="7" id="KW-1185">Reference proteome</keyword>
<evidence type="ECO:0000259" key="5">
    <source>
        <dbReference type="PROSITE" id="PS51635"/>
    </source>
</evidence>
<name>A0ABT7QWL0_9BACT</name>
<dbReference type="InterPro" id="IPR002641">
    <property type="entry name" value="PNPLA_dom"/>
</dbReference>
<evidence type="ECO:0000313" key="6">
    <source>
        <dbReference type="EMBL" id="MDM5270924.1"/>
    </source>
</evidence>
<feature type="short sequence motif" description="GXSXG" evidence="4">
    <location>
        <begin position="40"/>
        <end position="44"/>
    </location>
</feature>
<evidence type="ECO:0000256" key="3">
    <source>
        <dbReference type="ARBA" id="ARBA00023098"/>
    </source>
</evidence>
<dbReference type="InterPro" id="IPR016035">
    <property type="entry name" value="Acyl_Trfase/lysoPLipase"/>
</dbReference>
<feature type="active site" description="Proton acceptor" evidence="4">
    <location>
        <position position="157"/>
    </location>
</feature>
<reference evidence="6" key="1">
    <citation type="submission" date="2023-01" db="EMBL/GenBank/DDBJ databases">
        <title>Sulfurovum sp. zt1-1 genome assembly.</title>
        <authorList>
            <person name="Wang J."/>
        </authorList>
    </citation>
    <scope>NUCLEOTIDE SEQUENCE</scope>
    <source>
        <strain evidence="6">Zt1-1</strain>
    </source>
</reference>